<reference evidence="2" key="1">
    <citation type="submission" date="2019-03" db="EMBL/GenBank/DDBJ databases">
        <title>Afifella sp. nov., isolated from activated sludge.</title>
        <authorList>
            <person name="Li Q."/>
            <person name="Liu Y."/>
        </authorList>
    </citation>
    <scope>NUCLEOTIDE SEQUENCE</scope>
    <source>
        <strain evidence="2">L72</strain>
    </source>
</reference>
<comment type="caution">
    <text evidence="2">The sequence shown here is derived from an EMBL/GenBank/DDBJ whole genome shotgun (WGS) entry which is preliminary data.</text>
</comment>
<dbReference type="RefSeq" id="WP_161140502.1">
    <property type="nucleotide sequence ID" value="NZ_SPKJ01000030.1"/>
</dbReference>
<evidence type="ECO:0000259" key="1">
    <source>
        <dbReference type="PROSITE" id="PS50056"/>
    </source>
</evidence>
<dbReference type="PROSITE" id="PS50056">
    <property type="entry name" value="TYR_PHOSPHATASE_2"/>
    <property type="match status" value="1"/>
</dbReference>
<proteinExistence type="predicted"/>
<dbReference type="EMBL" id="SPKJ01000030">
    <property type="protein sequence ID" value="MYZ48151.1"/>
    <property type="molecule type" value="Genomic_DNA"/>
</dbReference>
<organism evidence="2 3">
    <name type="scientific">Propylenella binzhouense</name>
    <dbReference type="NCBI Taxonomy" id="2555902"/>
    <lineage>
        <taxon>Bacteria</taxon>
        <taxon>Pseudomonadati</taxon>
        <taxon>Pseudomonadota</taxon>
        <taxon>Alphaproteobacteria</taxon>
        <taxon>Hyphomicrobiales</taxon>
        <taxon>Propylenellaceae</taxon>
        <taxon>Propylenella</taxon>
    </lineage>
</organism>
<evidence type="ECO:0000313" key="2">
    <source>
        <dbReference type="EMBL" id="MYZ48151.1"/>
    </source>
</evidence>
<dbReference type="SUPFAM" id="SSF52799">
    <property type="entry name" value="(Phosphotyrosine protein) phosphatases II"/>
    <property type="match status" value="1"/>
</dbReference>
<dbReference type="AlphaFoldDB" id="A0A964T454"/>
<dbReference type="PROSITE" id="PS00383">
    <property type="entry name" value="TYR_PHOSPHATASE_1"/>
    <property type="match status" value="1"/>
</dbReference>
<dbReference type="InterPro" id="IPR000387">
    <property type="entry name" value="Tyr_Pase_dom"/>
</dbReference>
<keyword evidence="3" id="KW-1185">Reference proteome</keyword>
<dbReference type="InterPro" id="IPR016130">
    <property type="entry name" value="Tyr_Pase_AS"/>
</dbReference>
<evidence type="ECO:0000313" key="3">
    <source>
        <dbReference type="Proteomes" id="UP000773614"/>
    </source>
</evidence>
<dbReference type="OrthoDB" id="9794527at2"/>
<accession>A0A964T454</accession>
<dbReference type="InterPro" id="IPR029021">
    <property type="entry name" value="Prot-tyrosine_phosphatase-like"/>
</dbReference>
<feature type="domain" description="Tyrosine specific protein phosphatases" evidence="1">
    <location>
        <begin position="69"/>
        <end position="124"/>
    </location>
</feature>
<dbReference type="Proteomes" id="UP000773614">
    <property type="component" value="Unassembled WGS sequence"/>
</dbReference>
<dbReference type="Gene3D" id="3.90.190.10">
    <property type="entry name" value="Protein tyrosine phosphatase superfamily"/>
    <property type="match status" value="1"/>
</dbReference>
<sequence>MSTIHVCPLSRLGETVEICGARHVVTLLGDLTRVSRPACVSEADHLVLGFNDIAEPMEGFVAPGEAHVRRFLDFVQRWDRSAPLVIHCFAGVSRSTAAAYTALCALRPDLDEEQTAWRLRSLSPQATPNRLFVSIADALLARDGRMIAAVERIGRGADCFEGTVFSLDVADG</sequence>
<protein>
    <submittedName>
        <fullName evidence="2">Protein tyrosine phosphatase</fullName>
    </submittedName>
</protein>
<gene>
    <name evidence="2" type="ORF">E4O86_10560</name>
</gene>
<name>A0A964T454_9HYPH</name>